<organism evidence="1 2">
    <name type="scientific">Acrobeloides nanus</name>
    <dbReference type="NCBI Taxonomy" id="290746"/>
    <lineage>
        <taxon>Eukaryota</taxon>
        <taxon>Metazoa</taxon>
        <taxon>Ecdysozoa</taxon>
        <taxon>Nematoda</taxon>
        <taxon>Chromadorea</taxon>
        <taxon>Rhabditida</taxon>
        <taxon>Tylenchina</taxon>
        <taxon>Cephalobomorpha</taxon>
        <taxon>Cephaloboidea</taxon>
        <taxon>Cephalobidae</taxon>
        <taxon>Acrobeloides</taxon>
    </lineage>
</organism>
<accession>A0A914BWC2</accession>
<sequence>MYSFEGHSPHEASEVIAVELNLNVDEKKAVFRVLDETDEDPIMVIRLNQNWINTFGLAAANQVLDAIATFHMPQGQRRDEQATHLCFRFAEGSHINACRDFLLNNAAYQNAFAPSAAMLAHLATLNFNYPGNREPLGFCAQVNKIGIRLDDIQTIPFFYM</sequence>
<evidence type="ECO:0000313" key="1">
    <source>
        <dbReference type="Proteomes" id="UP000887540"/>
    </source>
</evidence>
<reference evidence="2" key="1">
    <citation type="submission" date="2022-11" db="UniProtKB">
        <authorList>
            <consortium name="WormBaseParasite"/>
        </authorList>
    </citation>
    <scope>IDENTIFICATION</scope>
</reference>
<proteinExistence type="predicted"/>
<dbReference type="AlphaFoldDB" id="A0A914BWC2"/>
<keyword evidence="1" id="KW-1185">Reference proteome</keyword>
<evidence type="ECO:0000313" key="2">
    <source>
        <dbReference type="WBParaSite" id="ACRNAN_Path_1153.g4451.t1"/>
    </source>
</evidence>
<protein>
    <submittedName>
        <fullName evidence="2">Uncharacterized protein</fullName>
    </submittedName>
</protein>
<dbReference type="WBParaSite" id="ACRNAN_Path_1153.g4451.t1">
    <property type="protein sequence ID" value="ACRNAN_Path_1153.g4451.t1"/>
    <property type="gene ID" value="ACRNAN_Path_1153.g4451"/>
</dbReference>
<name>A0A914BWC2_9BILA</name>
<dbReference type="Proteomes" id="UP000887540">
    <property type="component" value="Unplaced"/>
</dbReference>